<dbReference type="EMBL" id="GGEC01051713">
    <property type="protein sequence ID" value="MBX32197.1"/>
    <property type="molecule type" value="Transcribed_RNA"/>
</dbReference>
<organism evidence="1">
    <name type="scientific">Rhizophora mucronata</name>
    <name type="common">Asiatic mangrove</name>
    <dbReference type="NCBI Taxonomy" id="61149"/>
    <lineage>
        <taxon>Eukaryota</taxon>
        <taxon>Viridiplantae</taxon>
        <taxon>Streptophyta</taxon>
        <taxon>Embryophyta</taxon>
        <taxon>Tracheophyta</taxon>
        <taxon>Spermatophyta</taxon>
        <taxon>Magnoliopsida</taxon>
        <taxon>eudicotyledons</taxon>
        <taxon>Gunneridae</taxon>
        <taxon>Pentapetalae</taxon>
        <taxon>rosids</taxon>
        <taxon>fabids</taxon>
        <taxon>Malpighiales</taxon>
        <taxon>Rhizophoraceae</taxon>
        <taxon>Rhizophora</taxon>
    </lineage>
</organism>
<dbReference type="AlphaFoldDB" id="A0A2P2MPS0"/>
<reference evidence="1" key="1">
    <citation type="submission" date="2018-02" db="EMBL/GenBank/DDBJ databases">
        <title>Rhizophora mucronata_Transcriptome.</title>
        <authorList>
            <person name="Meera S.P."/>
            <person name="Sreeshan A."/>
            <person name="Augustine A."/>
        </authorList>
    </citation>
    <scope>NUCLEOTIDE SEQUENCE</scope>
    <source>
        <tissue evidence="1">Leaf</tissue>
    </source>
</reference>
<evidence type="ECO:0000313" key="1">
    <source>
        <dbReference type="EMBL" id="MBX32197.1"/>
    </source>
</evidence>
<protein>
    <submittedName>
        <fullName evidence="1">Dynamin-related protein 3A</fullName>
    </submittedName>
</protein>
<proteinExistence type="predicted"/>
<sequence>MMESEEKCVPSWAKVCSQWKILNKQITRRWNFFSICSRTNTLVR</sequence>
<accession>A0A2P2MPS0</accession>
<name>A0A2P2MPS0_RHIMU</name>